<dbReference type="EMBL" id="DS178313">
    <property type="protein sequence ID" value="EFP88329.2"/>
    <property type="molecule type" value="Genomic_DNA"/>
</dbReference>
<dbReference type="HOGENOM" id="CLU_1907694_0_0_1"/>
<keyword evidence="3" id="KW-1185">Reference proteome</keyword>
<dbReference type="InParanoid" id="E3KVI9"/>
<name>E3KVI9_PUCGT</name>
<reference evidence="3" key="2">
    <citation type="journal article" date="2011" name="Proc. Natl. Acad. Sci. U.S.A.">
        <title>Obligate biotrophy features unraveled by the genomic analysis of rust fungi.</title>
        <authorList>
            <person name="Duplessis S."/>
            <person name="Cuomo C.A."/>
            <person name="Lin Y.-C."/>
            <person name="Aerts A."/>
            <person name="Tisserant E."/>
            <person name="Veneault-Fourrey C."/>
            <person name="Joly D.L."/>
            <person name="Hacquard S."/>
            <person name="Amselem J."/>
            <person name="Cantarel B.L."/>
            <person name="Chiu R."/>
            <person name="Coutinho P.M."/>
            <person name="Feau N."/>
            <person name="Field M."/>
            <person name="Frey P."/>
            <person name="Gelhaye E."/>
            <person name="Goldberg J."/>
            <person name="Grabherr M.G."/>
            <person name="Kodira C.D."/>
            <person name="Kohler A."/>
            <person name="Kuees U."/>
            <person name="Lindquist E.A."/>
            <person name="Lucas S.M."/>
            <person name="Mago R."/>
            <person name="Mauceli E."/>
            <person name="Morin E."/>
            <person name="Murat C."/>
            <person name="Pangilinan J.L."/>
            <person name="Park R."/>
            <person name="Pearson M."/>
            <person name="Quesneville H."/>
            <person name="Rouhier N."/>
            <person name="Sakthikumar S."/>
            <person name="Salamov A.A."/>
            <person name="Schmutz J."/>
            <person name="Selles B."/>
            <person name="Shapiro H."/>
            <person name="Tanguay P."/>
            <person name="Tuskan G.A."/>
            <person name="Henrissat B."/>
            <person name="Van de Peer Y."/>
            <person name="Rouze P."/>
            <person name="Ellis J.G."/>
            <person name="Dodds P.N."/>
            <person name="Schein J.E."/>
            <person name="Zhong S."/>
            <person name="Hamelin R.C."/>
            <person name="Grigoriev I.V."/>
            <person name="Szabo L.J."/>
            <person name="Martin F."/>
        </authorList>
    </citation>
    <scope>NUCLEOTIDE SEQUENCE [LARGE SCALE GENOMIC DNA]</scope>
    <source>
        <strain evidence="3">CRL 75-36-700-3 / race SCCL</strain>
    </source>
</reference>
<dbReference type="KEGG" id="pgr:PGTG_14413"/>
<evidence type="ECO:0000313" key="3">
    <source>
        <dbReference type="Proteomes" id="UP000008783"/>
    </source>
</evidence>
<accession>E3KVI9</accession>
<feature type="region of interest" description="Disordered" evidence="1">
    <location>
        <begin position="26"/>
        <end position="62"/>
    </location>
</feature>
<dbReference type="AlphaFoldDB" id="E3KVI9"/>
<evidence type="ECO:0000313" key="2">
    <source>
        <dbReference type="EMBL" id="EFP88329.2"/>
    </source>
</evidence>
<dbReference type="GeneID" id="10535721"/>
<gene>
    <name evidence="2" type="ORF">PGTG_14413</name>
</gene>
<dbReference type="OrthoDB" id="10311607at2759"/>
<organism evidence="2 3">
    <name type="scientific">Puccinia graminis f. sp. tritici (strain CRL 75-36-700-3 / race SCCL)</name>
    <name type="common">Black stem rust fungus</name>
    <dbReference type="NCBI Taxonomy" id="418459"/>
    <lineage>
        <taxon>Eukaryota</taxon>
        <taxon>Fungi</taxon>
        <taxon>Dikarya</taxon>
        <taxon>Basidiomycota</taxon>
        <taxon>Pucciniomycotina</taxon>
        <taxon>Pucciniomycetes</taxon>
        <taxon>Pucciniales</taxon>
        <taxon>Pucciniaceae</taxon>
        <taxon>Puccinia</taxon>
    </lineage>
</organism>
<evidence type="ECO:0000256" key="1">
    <source>
        <dbReference type="SAM" id="MobiDB-lite"/>
    </source>
</evidence>
<proteinExistence type="predicted"/>
<dbReference type="RefSeq" id="XP_003332748.2">
    <property type="nucleotide sequence ID" value="XM_003332700.2"/>
</dbReference>
<reference key="1">
    <citation type="submission" date="2007-01" db="EMBL/GenBank/DDBJ databases">
        <title>The Genome Sequence of Puccinia graminis f. sp. tritici Strain CRL 75-36-700-3.</title>
        <authorList>
            <consortium name="The Broad Institute Genome Sequencing Platform"/>
            <person name="Birren B."/>
            <person name="Lander E."/>
            <person name="Galagan J."/>
            <person name="Nusbaum C."/>
            <person name="Devon K."/>
            <person name="Cuomo C."/>
            <person name="Jaffe D."/>
            <person name="Butler J."/>
            <person name="Alvarez P."/>
            <person name="Gnerre S."/>
            <person name="Grabherr M."/>
            <person name="Mauceli E."/>
            <person name="Brockman W."/>
            <person name="Young S."/>
            <person name="LaButti K."/>
            <person name="Sykes S."/>
            <person name="DeCaprio D."/>
            <person name="Crawford M."/>
            <person name="Koehrsen M."/>
            <person name="Engels R."/>
            <person name="Montgomery P."/>
            <person name="Pearson M."/>
            <person name="Howarth C."/>
            <person name="Larson L."/>
            <person name="White J."/>
            <person name="Zeng Q."/>
            <person name="Kodira C."/>
            <person name="Yandava C."/>
            <person name="Alvarado L."/>
            <person name="O'Leary S."/>
            <person name="Szabo L."/>
            <person name="Dean R."/>
            <person name="Schein J."/>
        </authorList>
    </citation>
    <scope>NUCLEOTIDE SEQUENCE</scope>
    <source>
        <strain>CRL 75-36-700-3</strain>
    </source>
</reference>
<dbReference type="Proteomes" id="UP000008783">
    <property type="component" value="Unassembled WGS sequence"/>
</dbReference>
<protein>
    <submittedName>
        <fullName evidence="2">Uncharacterized protein</fullName>
    </submittedName>
</protein>
<sequence>MGRIAQLQGLVRFVIYREANEWKRSITLSTHEPPPPPTPNASSDGPEIVRPVEEEEEEDEPMRLRDQLCYACLVTFNDHQYIAHSSQSGHDWVQLPGFYQPLTQLPVAPAATSPRPSLSANHLQAVLDQFLISD</sequence>
<dbReference type="VEuPathDB" id="FungiDB:PGTG_14413"/>
<dbReference type="STRING" id="418459.E3KVI9"/>